<dbReference type="InterPro" id="IPR023275">
    <property type="entry name" value="Aquaporin_3"/>
</dbReference>
<evidence type="ECO:0000256" key="12">
    <source>
        <dbReference type="ARBA" id="ARBA00033020"/>
    </source>
</evidence>
<evidence type="ECO:0000256" key="3">
    <source>
        <dbReference type="ARBA" id="ARBA00020971"/>
    </source>
</evidence>
<evidence type="ECO:0000256" key="8">
    <source>
        <dbReference type="ARBA" id="ARBA00022989"/>
    </source>
</evidence>
<dbReference type="Gene3D" id="1.20.1080.10">
    <property type="entry name" value="Glycerol uptake facilitator protein"/>
    <property type="match status" value="1"/>
</dbReference>
<feature type="transmembrane region" description="Helical" evidence="18">
    <location>
        <begin position="20"/>
        <end position="42"/>
    </location>
</feature>
<dbReference type="PRINTS" id="PR00783">
    <property type="entry name" value="MINTRINSICP"/>
</dbReference>
<feature type="transmembrane region" description="Helical" evidence="18">
    <location>
        <begin position="247"/>
        <end position="271"/>
    </location>
</feature>
<dbReference type="NCBIfam" id="TIGR00861">
    <property type="entry name" value="MIP"/>
    <property type="match status" value="1"/>
</dbReference>
<evidence type="ECO:0000313" key="20">
    <source>
        <dbReference type="Proteomes" id="UP000192578"/>
    </source>
</evidence>
<keyword evidence="4 16" id="KW-0813">Transport</keyword>
<evidence type="ECO:0000313" key="19">
    <source>
        <dbReference type="EMBL" id="OQV23632.1"/>
    </source>
</evidence>
<comment type="subcellular location">
    <subcellularLocation>
        <location evidence="1">Cell membrane</location>
        <topology evidence="1">Multi-pass membrane protein</topology>
    </subcellularLocation>
</comment>
<keyword evidence="9" id="KW-0346">Stress response</keyword>
<feature type="compositionally biased region" description="Basic and acidic residues" evidence="17">
    <location>
        <begin position="309"/>
        <end position="325"/>
    </location>
</feature>
<keyword evidence="11" id="KW-0325">Glycoprotein</keyword>
<dbReference type="GO" id="GO:0015254">
    <property type="term" value="F:glycerol channel activity"/>
    <property type="evidence" value="ECO:0007669"/>
    <property type="project" value="TreeGrafter"/>
</dbReference>
<comment type="subunit">
    <text evidence="15">Homotetramer; each monomer provides an independent glycerol/water pore. Could also exist in other oligomeric states.</text>
</comment>
<dbReference type="OrthoDB" id="3222at2759"/>
<proteinExistence type="inferred from homology"/>
<keyword evidence="8 18" id="KW-1133">Transmembrane helix</keyword>
<evidence type="ECO:0000256" key="10">
    <source>
        <dbReference type="ARBA" id="ARBA00023136"/>
    </source>
</evidence>
<dbReference type="AlphaFoldDB" id="A0A1W0X8I2"/>
<protein>
    <recommendedName>
        <fullName evidence="3">Aquaporin-3</fullName>
    </recommendedName>
    <alternativeName>
        <fullName evidence="12">Aquaglyceroporin-3</fullName>
    </alternativeName>
</protein>
<evidence type="ECO:0000256" key="6">
    <source>
        <dbReference type="ARBA" id="ARBA00022692"/>
    </source>
</evidence>
<feature type="transmembrane region" description="Helical" evidence="18">
    <location>
        <begin position="62"/>
        <end position="85"/>
    </location>
</feature>
<evidence type="ECO:0000256" key="4">
    <source>
        <dbReference type="ARBA" id="ARBA00022448"/>
    </source>
</evidence>
<evidence type="ECO:0000256" key="5">
    <source>
        <dbReference type="ARBA" id="ARBA00022475"/>
    </source>
</evidence>
<dbReference type="InterPro" id="IPR022357">
    <property type="entry name" value="MIP_CS"/>
</dbReference>
<feature type="transmembrane region" description="Helical" evidence="18">
    <location>
        <begin position="161"/>
        <end position="185"/>
    </location>
</feature>
<dbReference type="GO" id="GO:0015250">
    <property type="term" value="F:water channel activity"/>
    <property type="evidence" value="ECO:0007669"/>
    <property type="project" value="TreeGrafter"/>
</dbReference>
<keyword evidence="10 18" id="KW-0472">Membrane</keyword>
<sequence>MAQSWRTAIKRLIRCDNSYIRCFLAEFFGTLVLVMLLDSMIANATFHAMLPGGGRKPGHDQLYLAVGAGLAVMIGVLISGGVSGGHLNPALSVAFALFGRLSWKKCLVYLVAQYVGALFAAAIIFGVYHDTLDLYDGGNRSVTGPTATAGIFSTYPVGEHLAWWSAFFDQILATAVLAFGILAIVDEKNWNIPRGSVPIYIGMLISSIVLSLGYNTGVAINPARDSMPRLFTYLAGWGQETFSYWNYTWFFVPVLGPHIGAVFGATLYQVFIGAHWPEERVAVVVDTYKPTLGLNMDELRTPLNSPAEDYLHNGKTDRNRNKSHA</sequence>
<dbReference type="PANTHER" id="PTHR43829:SF9">
    <property type="entry name" value="AQUAPORIN-9"/>
    <property type="match status" value="1"/>
</dbReference>
<evidence type="ECO:0000256" key="7">
    <source>
        <dbReference type="ARBA" id="ARBA00022737"/>
    </source>
</evidence>
<feature type="transmembrane region" description="Helical" evidence="18">
    <location>
        <begin position="197"/>
        <end position="220"/>
    </location>
</feature>
<feature type="region of interest" description="Disordered" evidence="17">
    <location>
        <begin position="305"/>
        <end position="325"/>
    </location>
</feature>
<dbReference type="CDD" id="cd00333">
    <property type="entry name" value="MIP"/>
    <property type="match status" value="1"/>
</dbReference>
<accession>A0A1W0X8I2</accession>
<evidence type="ECO:0000256" key="14">
    <source>
        <dbReference type="ARBA" id="ARBA00049592"/>
    </source>
</evidence>
<keyword evidence="20" id="KW-1185">Reference proteome</keyword>
<dbReference type="SUPFAM" id="SSF81338">
    <property type="entry name" value="Aquaporin-like"/>
    <property type="match status" value="1"/>
</dbReference>
<dbReference type="Proteomes" id="UP000192578">
    <property type="component" value="Unassembled WGS sequence"/>
</dbReference>
<dbReference type="SMR" id="A0A1W0X8I2"/>
<evidence type="ECO:0000256" key="2">
    <source>
        <dbReference type="ARBA" id="ARBA00006175"/>
    </source>
</evidence>
<dbReference type="PRINTS" id="PR02015">
    <property type="entry name" value="AQUAPORIN3"/>
</dbReference>
<keyword evidence="5" id="KW-1003">Cell membrane</keyword>
<evidence type="ECO:0000256" key="9">
    <source>
        <dbReference type="ARBA" id="ARBA00023016"/>
    </source>
</evidence>
<dbReference type="PANTHER" id="PTHR43829">
    <property type="entry name" value="AQUAPORIN OR AQUAGLYCEROPORIN RELATED"/>
    <property type="match status" value="1"/>
</dbReference>
<evidence type="ECO:0000256" key="13">
    <source>
        <dbReference type="ARBA" id="ARBA00045280"/>
    </source>
</evidence>
<comment type="caution">
    <text evidence="19">The sequence shown here is derived from an EMBL/GenBank/DDBJ whole genome shotgun (WGS) entry which is preliminary data.</text>
</comment>
<dbReference type="InterPro" id="IPR050363">
    <property type="entry name" value="MIP/Aquaporin"/>
</dbReference>
<feature type="transmembrane region" description="Helical" evidence="18">
    <location>
        <begin position="106"/>
        <end position="128"/>
    </location>
</feature>
<evidence type="ECO:0000256" key="15">
    <source>
        <dbReference type="ARBA" id="ARBA00049716"/>
    </source>
</evidence>
<evidence type="ECO:0000256" key="1">
    <source>
        <dbReference type="ARBA" id="ARBA00004651"/>
    </source>
</evidence>
<keyword evidence="6 16" id="KW-0812">Transmembrane</keyword>
<evidence type="ECO:0000256" key="11">
    <source>
        <dbReference type="ARBA" id="ARBA00023180"/>
    </source>
</evidence>
<dbReference type="Pfam" id="PF00230">
    <property type="entry name" value="MIP"/>
    <property type="match status" value="1"/>
</dbReference>
<gene>
    <name evidence="19" type="ORF">BV898_02375</name>
</gene>
<dbReference type="EMBL" id="MTYJ01000010">
    <property type="protein sequence ID" value="OQV23632.1"/>
    <property type="molecule type" value="Genomic_DNA"/>
</dbReference>
<organism evidence="19 20">
    <name type="scientific">Hypsibius exemplaris</name>
    <name type="common">Freshwater tardigrade</name>
    <dbReference type="NCBI Taxonomy" id="2072580"/>
    <lineage>
        <taxon>Eukaryota</taxon>
        <taxon>Metazoa</taxon>
        <taxon>Ecdysozoa</taxon>
        <taxon>Tardigrada</taxon>
        <taxon>Eutardigrada</taxon>
        <taxon>Parachela</taxon>
        <taxon>Hypsibioidea</taxon>
        <taxon>Hypsibiidae</taxon>
        <taxon>Hypsibius</taxon>
    </lineage>
</organism>
<comment type="similarity">
    <text evidence="2 16">Belongs to the MIP/aquaporin (TC 1.A.8) family.</text>
</comment>
<dbReference type="PROSITE" id="PS00221">
    <property type="entry name" value="MIP"/>
    <property type="match status" value="1"/>
</dbReference>
<comment type="function">
    <text evidence="14">Aquaglyceroporins form homotetrameric transmembrane channels, with each monomer independently mediating glycerol and water transport across the plasma membrane along their osmotic gradient. Could also be permeable to urea. Also participates in cell permeability to H2O2 and H2O2-mediated signaling. In skin, transports glycerol to the epidermis and stratum corneum, where it maintains hydration, elasticity, and supports lipid biosynthesis for barrier repair. In kidney, contributes to the reabsorption of water, helping the body maintain proper fluid balance.</text>
</comment>
<dbReference type="InterPro" id="IPR023271">
    <property type="entry name" value="Aquaporin-like"/>
</dbReference>
<dbReference type="GO" id="GO:0016323">
    <property type="term" value="C:basolateral plasma membrane"/>
    <property type="evidence" value="ECO:0007669"/>
    <property type="project" value="TreeGrafter"/>
</dbReference>
<evidence type="ECO:0000256" key="16">
    <source>
        <dbReference type="RuleBase" id="RU000477"/>
    </source>
</evidence>
<reference evidence="20" key="1">
    <citation type="submission" date="2017-01" db="EMBL/GenBank/DDBJ databases">
        <title>Comparative genomics of anhydrobiosis in the tardigrade Hypsibius dujardini.</title>
        <authorList>
            <person name="Yoshida Y."/>
            <person name="Koutsovoulos G."/>
            <person name="Laetsch D."/>
            <person name="Stevens L."/>
            <person name="Kumar S."/>
            <person name="Horikawa D."/>
            <person name="Ishino K."/>
            <person name="Komine S."/>
            <person name="Tomita M."/>
            <person name="Blaxter M."/>
            <person name="Arakawa K."/>
        </authorList>
    </citation>
    <scope>NUCLEOTIDE SEQUENCE [LARGE SCALE GENOMIC DNA]</scope>
    <source>
        <strain evidence="20">Z151</strain>
    </source>
</reference>
<keyword evidence="7" id="KW-0677">Repeat</keyword>
<comment type="function">
    <text evidence="13">Aquaglyceroporin that may modulate the water content and osmolytes during anhydrobiosis.</text>
</comment>
<evidence type="ECO:0000256" key="17">
    <source>
        <dbReference type="SAM" id="MobiDB-lite"/>
    </source>
</evidence>
<evidence type="ECO:0000256" key="18">
    <source>
        <dbReference type="SAM" id="Phobius"/>
    </source>
</evidence>
<dbReference type="InterPro" id="IPR000425">
    <property type="entry name" value="MIP"/>
</dbReference>
<name>A0A1W0X8I2_HYPEX</name>